<name>A0A537JDC8_9BACT</name>
<sequence length="112" mass="13277">MSEQVLQQLQGLVTEAIEERRGLVVYSRLQPVEIDRMARRVERETIEKVRGMLPDTSLDQRVMGLRNRLQKMQDELDQLEGLIEIRDYSRQMQSDEIVWQAFEDIAWMLGIE</sequence>
<dbReference type="AlphaFoldDB" id="A0A537JDC8"/>
<organism evidence="1 2">
    <name type="scientific">Candidatus Segetimicrobium genomatis</name>
    <dbReference type="NCBI Taxonomy" id="2569760"/>
    <lineage>
        <taxon>Bacteria</taxon>
        <taxon>Bacillati</taxon>
        <taxon>Candidatus Sysuimicrobiota</taxon>
        <taxon>Candidatus Sysuimicrobiia</taxon>
        <taxon>Candidatus Sysuimicrobiales</taxon>
        <taxon>Candidatus Segetimicrobiaceae</taxon>
        <taxon>Candidatus Segetimicrobium</taxon>
    </lineage>
</organism>
<gene>
    <name evidence="1" type="ORF">E6H03_07155</name>
</gene>
<protein>
    <submittedName>
        <fullName evidence="1">Uncharacterized protein</fullName>
    </submittedName>
</protein>
<accession>A0A537JDC8</accession>
<evidence type="ECO:0000313" key="2">
    <source>
        <dbReference type="Proteomes" id="UP000318093"/>
    </source>
</evidence>
<evidence type="ECO:0000313" key="1">
    <source>
        <dbReference type="EMBL" id="TMI81342.1"/>
    </source>
</evidence>
<reference evidence="1 2" key="1">
    <citation type="journal article" date="2019" name="Nat. Microbiol.">
        <title>Mediterranean grassland soil C-N compound turnover is dependent on rainfall and depth, and is mediated by genomically divergent microorganisms.</title>
        <authorList>
            <person name="Diamond S."/>
            <person name="Andeer P.F."/>
            <person name="Li Z."/>
            <person name="Crits-Christoph A."/>
            <person name="Burstein D."/>
            <person name="Anantharaman K."/>
            <person name="Lane K.R."/>
            <person name="Thomas B.C."/>
            <person name="Pan C."/>
            <person name="Northen T.R."/>
            <person name="Banfield J.F."/>
        </authorList>
    </citation>
    <scope>NUCLEOTIDE SEQUENCE [LARGE SCALE GENOMIC DNA]</scope>
    <source>
        <strain evidence="1">NP_6</strain>
    </source>
</reference>
<dbReference type="Proteomes" id="UP000318093">
    <property type="component" value="Unassembled WGS sequence"/>
</dbReference>
<proteinExistence type="predicted"/>
<dbReference type="EMBL" id="VBAN01000213">
    <property type="protein sequence ID" value="TMI81342.1"/>
    <property type="molecule type" value="Genomic_DNA"/>
</dbReference>
<comment type="caution">
    <text evidence="1">The sequence shown here is derived from an EMBL/GenBank/DDBJ whole genome shotgun (WGS) entry which is preliminary data.</text>
</comment>